<feature type="transmembrane region" description="Helical" evidence="4">
    <location>
        <begin position="15"/>
        <end position="36"/>
    </location>
</feature>
<evidence type="ECO:0000256" key="1">
    <source>
        <dbReference type="ARBA" id="ARBA00022692"/>
    </source>
</evidence>
<keyword evidence="7" id="KW-1185">Reference proteome</keyword>
<name>A0A9X3EAP0_9GAMM</name>
<dbReference type="SUPFAM" id="SSF103473">
    <property type="entry name" value="MFS general substrate transporter"/>
    <property type="match status" value="1"/>
</dbReference>
<comment type="caution">
    <text evidence="6">The sequence shown here is derived from an EMBL/GenBank/DDBJ whole genome shotgun (WGS) entry which is preliminary data.</text>
</comment>
<feature type="transmembrane region" description="Helical" evidence="4">
    <location>
        <begin position="83"/>
        <end position="101"/>
    </location>
</feature>
<dbReference type="InterPro" id="IPR036259">
    <property type="entry name" value="MFS_trans_sf"/>
</dbReference>
<protein>
    <submittedName>
        <fullName evidence="6">YbfB/YjiJ family MFS transporter</fullName>
    </submittedName>
</protein>
<dbReference type="Proteomes" id="UP001150830">
    <property type="component" value="Unassembled WGS sequence"/>
</dbReference>
<feature type="transmembrane region" description="Helical" evidence="4">
    <location>
        <begin position="113"/>
        <end position="135"/>
    </location>
</feature>
<keyword evidence="2 4" id="KW-1133">Transmembrane helix</keyword>
<dbReference type="RefSeq" id="WP_283172285.1">
    <property type="nucleotide sequence ID" value="NZ_JAPNOA010000009.1"/>
</dbReference>
<evidence type="ECO:0000313" key="6">
    <source>
        <dbReference type="EMBL" id="MCY0964067.1"/>
    </source>
</evidence>
<dbReference type="PANTHER" id="PTHR23537:SF1">
    <property type="entry name" value="SUGAR TRANSPORTER"/>
    <property type="match status" value="1"/>
</dbReference>
<dbReference type="EMBL" id="JAPNOA010000009">
    <property type="protein sequence ID" value="MCY0964067.1"/>
    <property type="molecule type" value="Genomic_DNA"/>
</dbReference>
<feature type="transmembrane region" description="Helical" evidence="4">
    <location>
        <begin position="253"/>
        <end position="270"/>
    </location>
</feature>
<feature type="transmembrane region" description="Helical" evidence="4">
    <location>
        <begin position="216"/>
        <end position="241"/>
    </location>
</feature>
<proteinExistence type="predicted"/>
<feature type="transmembrane region" description="Helical" evidence="4">
    <location>
        <begin position="174"/>
        <end position="192"/>
    </location>
</feature>
<reference evidence="6" key="1">
    <citation type="submission" date="2022-11" db="EMBL/GenBank/DDBJ databases">
        <title>Parathalassolutuus dongxingensis gen. nov., sp. nov., a novel member of family Oceanospirillaceae isolated from a coastal shrimp pond in Guangxi, China.</title>
        <authorList>
            <person name="Chen H."/>
        </authorList>
    </citation>
    <scope>NUCLEOTIDE SEQUENCE</scope>
    <source>
        <strain evidence="6">G-43</strain>
    </source>
</reference>
<organism evidence="6 7">
    <name type="scientific">Parathalassolituus penaei</name>
    <dbReference type="NCBI Taxonomy" id="2997323"/>
    <lineage>
        <taxon>Bacteria</taxon>
        <taxon>Pseudomonadati</taxon>
        <taxon>Pseudomonadota</taxon>
        <taxon>Gammaproteobacteria</taxon>
        <taxon>Oceanospirillales</taxon>
        <taxon>Oceanospirillaceae</taxon>
        <taxon>Parathalassolituus</taxon>
    </lineage>
</organism>
<accession>A0A9X3EAP0</accession>
<dbReference type="PANTHER" id="PTHR23537">
    <property type="match status" value="1"/>
</dbReference>
<evidence type="ECO:0000256" key="3">
    <source>
        <dbReference type="ARBA" id="ARBA00023136"/>
    </source>
</evidence>
<keyword evidence="3 4" id="KW-0472">Membrane</keyword>
<evidence type="ECO:0000256" key="4">
    <source>
        <dbReference type="SAM" id="Phobius"/>
    </source>
</evidence>
<evidence type="ECO:0000313" key="7">
    <source>
        <dbReference type="Proteomes" id="UP001150830"/>
    </source>
</evidence>
<keyword evidence="1 4" id="KW-0812">Transmembrane</keyword>
<dbReference type="Pfam" id="PF06779">
    <property type="entry name" value="MFS_4"/>
    <property type="match status" value="1"/>
</dbReference>
<feature type="transmembrane region" description="Helical" evidence="4">
    <location>
        <begin position="48"/>
        <end position="71"/>
    </location>
</feature>
<dbReference type="Gene3D" id="1.20.1250.20">
    <property type="entry name" value="MFS general substrate transporter like domains"/>
    <property type="match status" value="2"/>
</dbReference>
<feature type="transmembrane region" description="Helical" evidence="4">
    <location>
        <begin position="368"/>
        <end position="390"/>
    </location>
</feature>
<dbReference type="AlphaFoldDB" id="A0A9X3EAP0"/>
<dbReference type="GO" id="GO:0022857">
    <property type="term" value="F:transmembrane transporter activity"/>
    <property type="evidence" value="ECO:0007669"/>
    <property type="project" value="InterPro"/>
</dbReference>
<evidence type="ECO:0000259" key="5">
    <source>
        <dbReference type="PROSITE" id="PS50850"/>
    </source>
</evidence>
<dbReference type="PROSITE" id="PS50850">
    <property type="entry name" value="MFS"/>
    <property type="match status" value="1"/>
</dbReference>
<dbReference type="InterPro" id="IPR020846">
    <property type="entry name" value="MFS_dom"/>
</dbReference>
<evidence type="ECO:0000256" key="2">
    <source>
        <dbReference type="ARBA" id="ARBA00022989"/>
    </source>
</evidence>
<dbReference type="InterPro" id="IPR010645">
    <property type="entry name" value="MFS_4"/>
</dbReference>
<feature type="transmembrane region" description="Helical" evidence="4">
    <location>
        <begin position="305"/>
        <end position="328"/>
    </location>
</feature>
<feature type="transmembrane region" description="Helical" evidence="4">
    <location>
        <begin position="147"/>
        <end position="168"/>
    </location>
</feature>
<feature type="transmembrane region" description="Helical" evidence="4">
    <location>
        <begin position="282"/>
        <end position="299"/>
    </location>
</feature>
<feature type="domain" description="Major facilitator superfamily (MFS) profile" evidence="5">
    <location>
        <begin position="16"/>
        <end position="394"/>
    </location>
</feature>
<gene>
    <name evidence="6" type="ORF">OUO13_02605</name>
</gene>
<dbReference type="GO" id="GO:0005886">
    <property type="term" value="C:plasma membrane"/>
    <property type="evidence" value="ECO:0007669"/>
    <property type="project" value="TreeGrafter"/>
</dbReference>
<feature type="transmembrane region" description="Helical" evidence="4">
    <location>
        <begin position="340"/>
        <end position="362"/>
    </location>
</feature>
<sequence length="397" mass="42105">MTVALPLPTTSADRLRVICAGICALILSVGLARFAYTPMLPVMRDEAGLTAVAGGWLATFNYVGYIAGALLAASISNLKHKFVIYRAGLLIALFSTAAMGLTQDAVLWTLLRLVSGFSSTAGLLLASGLILNWLIRHGYKPELGLHFTGMGLGIVVSGVAAGTMAGQLAWDQQWLVLGALGLLFFIPAWCWLPEPQPMNSHQQQTRPAVAAPPARWMWLMIAAYFCAGFGYVISATFIVAILEDLPMLTGKGGWVWVIVGVAALPSSFLWDRINRALGDFPTLLLAYGLQIVSMALPLLSDGVAWNLLSAVLYGGTFVGIVSLTLTLIGRQFPDNPAKAMARLTISYGISQVAAPAIAGYIAAATGSYLGSLLMAGVMMVLGMFLLVLLWRGPQASA</sequence>